<evidence type="ECO:0000256" key="3">
    <source>
        <dbReference type="ARBA" id="ARBA00002695"/>
    </source>
</evidence>
<dbReference type="GO" id="GO:0051539">
    <property type="term" value="F:4 iron, 4 sulfur cluster binding"/>
    <property type="evidence" value="ECO:0007669"/>
    <property type="project" value="UniProtKB-KW"/>
</dbReference>
<dbReference type="PANTHER" id="PTHR43822:SF9">
    <property type="entry name" value="3-ISOPROPYLMALATE DEHYDRATASE"/>
    <property type="match status" value="1"/>
</dbReference>
<dbReference type="SUPFAM" id="SSF53732">
    <property type="entry name" value="Aconitase iron-sulfur domain"/>
    <property type="match status" value="1"/>
</dbReference>
<keyword evidence="11" id="KW-0408">Iron</keyword>
<dbReference type="InterPro" id="IPR018136">
    <property type="entry name" value="Aconitase_4Fe-4S_BS"/>
</dbReference>
<keyword evidence="10" id="KW-0479">Metal-binding</keyword>
<dbReference type="InterPro" id="IPR015931">
    <property type="entry name" value="Acnase/IPM_dHydase_lsu_aba_1/3"/>
</dbReference>
<keyword evidence="12" id="KW-0411">Iron-sulfur</keyword>
<keyword evidence="17" id="KW-1185">Reference proteome</keyword>
<dbReference type="InterPro" id="IPR036008">
    <property type="entry name" value="Aconitase_4Fe-4S_dom"/>
</dbReference>
<keyword evidence="13 16" id="KW-0456">Lyase</keyword>
<evidence type="ECO:0000256" key="8">
    <source>
        <dbReference type="ARBA" id="ARBA00022485"/>
    </source>
</evidence>
<dbReference type="EMBL" id="CP116942">
    <property type="protein sequence ID" value="WCO65745.1"/>
    <property type="molecule type" value="Genomic_DNA"/>
</dbReference>
<dbReference type="InterPro" id="IPR001030">
    <property type="entry name" value="Acoase/IPM_deHydtase_lsu_aba"/>
</dbReference>
<dbReference type="NCBIfam" id="TIGR00170">
    <property type="entry name" value="leuC"/>
    <property type="match status" value="1"/>
</dbReference>
<comment type="cofactor">
    <cofactor evidence="2">
        <name>[4Fe-4S] cluster</name>
        <dbReference type="ChEBI" id="CHEBI:49883"/>
    </cofactor>
</comment>
<evidence type="ECO:0000259" key="15">
    <source>
        <dbReference type="Pfam" id="PF00330"/>
    </source>
</evidence>
<evidence type="ECO:0000256" key="9">
    <source>
        <dbReference type="ARBA" id="ARBA00022605"/>
    </source>
</evidence>
<comment type="function">
    <text evidence="3">Catalyzes the isomerization between 2-isopropylmalate and 3-isopropylmalate, via the formation of 2-isopropylmaleate.</text>
</comment>
<dbReference type="InterPro" id="IPR004430">
    <property type="entry name" value="3-IsopropMal_deHydase_lsu"/>
</dbReference>
<dbReference type="Gene3D" id="3.30.499.10">
    <property type="entry name" value="Aconitase, domain 3"/>
    <property type="match status" value="2"/>
</dbReference>
<evidence type="ECO:0000313" key="17">
    <source>
        <dbReference type="Proteomes" id="UP001216390"/>
    </source>
</evidence>
<evidence type="ECO:0000256" key="10">
    <source>
        <dbReference type="ARBA" id="ARBA00022723"/>
    </source>
</evidence>
<evidence type="ECO:0000256" key="12">
    <source>
        <dbReference type="ARBA" id="ARBA00023014"/>
    </source>
</evidence>
<feature type="domain" description="Aconitase/3-isopropylmalate dehydratase large subunit alpha/beta/alpha" evidence="15">
    <location>
        <begin position="10"/>
        <end position="459"/>
    </location>
</feature>
<keyword evidence="7" id="KW-0432">Leucine biosynthesis</keyword>
<proteinExistence type="inferred from homology"/>
<evidence type="ECO:0000313" key="16">
    <source>
        <dbReference type="EMBL" id="WCO65745.1"/>
    </source>
</evidence>
<dbReference type="PRINTS" id="PR00415">
    <property type="entry name" value="ACONITASE"/>
</dbReference>
<comment type="catalytic activity">
    <reaction evidence="1">
        <text>(2R,3S)-3-isopropylmalate = (2S)-2-isopropylmalate</text>
        <dbReference type="Rhea" id="RHEA:32287"/>
        <dbReference type="ChEBI" id="CHEBI:1178"/>
        <dbReference type="ChEBI" id="CHEBI:35121"/>
        <dbReference type="EC" id="4.2.1.33"/>
    </reaction>
</comment>
<keyword evidence="9" id="KW-0028">Amino-acid biosynthesis</keyword>
<evidence type="ECO:0000256" key="11">
    <source>
        <dbReference type="ARBA" id="ARBA00023004"/>
    </source>
</evidence>
<dbReference type="Pfam" id="PF00330">
    <property type="entry name" value="Aconitase"/>
    <property type="match status" value="1"/>
</dbReference>
<dbReference type="PANTHER" id="PTHR43822">
    <property type="entry name" value="HOMOACONITASE, MITOCHONDRIAL-RELATED"/>
    <property type="match status" value="1"/>
</dbReference>
<dbReference type="InterPro" id="IPR050067">
    <property type="entry name" value="IPM_dehydratase_rel_enz"/>
</dbReference>
<comment type="similarity">
    <text evidence="5">Belongs to the aconitase/IPM isomerase family.</text>
</comment>
<evidence type="ECO:0000256" key="14">
    <source>
        <dbReference type="ARBA" id="ARBA00023304"/>
    </source>
</evidence>
<comment type="pathway">
    <text evidence="4">Amino-acid biosynthesis; L-leucine biosynthesis; L-leucine from 3-methyl-2-oxobutanoate: step 2/4.</text>
</comment>
<gene>
    <name evidence="16" type="primary">leuC</name>
    <name evidence="16" type="ORF">PO878_14670</name>
</gene>
<dbReference type="PROSITE" id="PS00450">
    <property type="entry name" value="ACONITASE_1"/>
    <property type="match status" value="1"/>
</dbReference>
<dbReference type="GO" id="GO:0003861">
    <property type="term" value="F:3-isopropylmalate dehydratase activity"/>
    <property type="evidence" value="ECO:0007669"/>
    <property type="project" value="UniProtKB-EC"/>
</dbReference>
<dbReference type="RefSeq" id="WP_272735272.1">
    <property type="nucleotide sequence ID" value="NZ_CP116942.1"/>
</dbReference>
<dbReference type="GO" id="GO:0046872">
    <property type="term" value="F:metal ion binding"/>
    <property type="evidence" value="ECO:0007669"/>
    <property type="project" value="UniProtKB-KW"/>
</dbReference>
<dbReference type="NCBIfam" id="NF004016">
    <property type="entry name" value="PRK05478.1"/>
    <property type="match status" value="1"/>
</dbReference>
<evidence type="ECO:0000256" key="5">
    <source>
        <dbReference type="ARBA" id="ARBA00007185"/>
    </source>
</evidence>
<reference evidence="16" key="1">
    <citation type="submission" date="2023-01" db="EMBL/GenBank/DDBJ databases">
        <title>The diversity of Class Acidimicrobiia in South China Sea sediment environments and the proposal of Iamia marina sp. nov., a novel species of the genus Iamia.</title>
        <authorList>
            <person name="He Y."/>
            <person name="Tian X."/>
        </authorList>
    </citation>
    <scope>NUCLEOTIDE SEQUENCE</scope>
    <source>
        <strain evidence="16">DSM 19957</strain>
    </source>
</reference>
<evidence type="ECO:0000256" key="7">
    <source>
        <dbReference type="ARBA" id="ARBA00022430"/>
    </source>
</evidence>
<protein>
    <recommendedName>
        <fullName evidence="6">3-isopropylmalate dehydratase</fullName>
        <ecNumber evidence="6">4.2.1.33</ecNumber>
    </recommendedName>
</protein>
<dbReference type="NCBIfam" id="NF009116">
    <property type="entry name" value="PRK12466.1"/>
    <property type="match status" value="1"/>
</dbReference>
<dbReference type="KEGG" id="ima:PO878_14670"/>
<dbReference type="GO" id="GO:0009098">
    <property type="term" value="P:L-leucine biosynthetic process"/>
    <property type="evidence" value="ECO:0007669"/>
    <property type="project" value="UniProtKB-KW"/>
</dbReference>
<evidence type="ECO:0000256" key="6">
    <source>
        <dbReference type="ARBA" id="ARBA00011998"/>
    </source>
</evidence>
<keyword evidence="14" id="KW-0100">Branched-chain amino acid biosynthesis</keyword>
<dbReference type="AlphaFoldDB" id="A0AAE9Y486"/>
<evidence type="ECO:0000256" key="4">
    <source>
        <dbReference type="ARBA" id="ARBA00004729"/>
    </source>
</evidence>
<keyword evidence="8" id="KW-0004">4Fe-4S</keyword>
<dbReference type="Proteomes" id="UP001216390">
    <property type="component" value="Chromosome"/>
</dbReference>
<name>A0AAE9Y486_9ACTN</name>
<organism evidence="16 17">
    <name type="scientific">Iamia majanohamensis</name>
    <dbReference type="NCBI Taxonomy" id="467976"/>
    <lineage>
        <taxon>Bacteria</taxon>
        <taxon>Bacillati</taxon>
        <taxon>Actinomycetota</taxon>
        <taxon>Acidimicrobiia</taxon>
        <taxon>Acidimicrobiales</taxon>
        <taxon>Iamiaceae</taxon>
        <taxon>Iamia</taxon>
    </lineage>
</organism>
<evidence type="ECO:0000256" key="1">
    <source>
        <dbReference type="ARBA" id="ARBA00000491"/>
    </source>
</evidence>
<evidence type="ECO:0000256" key="2">
    <source>
        <dbReference type="ARBA" id="ARBA00001966"/>
    </source>
</evidence>
<accession>A0AAE9Y486</accession>
<evidence type="ECO:0000256" key="13">
    <source>
        <dbReference type="ARBA" id="ARBA00023239"/>
    </source>
</evidence>
<sequence>MTAPRTMFAKVWQEHVVTSLSDDVDLVYIDRHFTHDLSGPFSMKTLEDRDLACRRPDLTFALPDHGVSTAPGRTDASADASAQLMPLFRTSTSSLGITLFDLDDDRQGIVHVVGPELGLSLPGTSIVCGDSHTCTQGGVGALAWGIGNTEVTQVLATQTLTVQRPATMEVRIDGDLGPHVSAKDIILHLIATHGADGGSGHAIEFAGSTVERLSVEARLTLCNLTVEFGARMGFVAPDDVTFAYLAGRPHAPSGEDWDRAVAHWRALRTDPGAAFDRRLEIDASTVGPQVSWGTSPAHSIGVDGSVPDPADAPDPATAKAWTDAQSYMDLRPGQALTGLPVQHVFIGSCTNSRIEDLEAAAAVVGDGRVAPGVRAWVVPGSQAVKREAERRGLDEVFTRAGFAWRESGCSMCMSMNGEDVPPGERCLSTSNRNFVGRQGPGARTHLASPATAAATALAGRITDAREVG</sequence>
<dbReference type="EC" id="4.2.1.33" evidence="6"/>